<sequence length="110" mass="12877">MLFAIFRELGDTAEECLTVRGNQLVLTDIKDCKCNMIADNRKRRRLFTLDHIFVKHPNSDENELQQEDAPGLLPRVCTVSHFYYSKYTNTQPMKSNFEMCYFAVHFSGFD</sequence>
<accession>A0A8S9Z178</accession>
<evidence type="ECO:0000313" key="2">
    <source>
        <dbReference type="Proteomes" id="UP000822476"/>
    </source>
</evidence>
<protein>
    <submittedName>
        <fullName evidence="1">Uncharacterized protein</fullName>
    </submittedName>
</protein>
<keyword evidence="2" id="KW-1185">Reference proteome</keyword>
<dbReference type="EMBL" id="JTDE01001271">
    <property type="protein sequence ID" value="KAF7259290.1"/>
    <property type="molecule type" value="Genomic_DNA"/>
</dbReference>
<dbReference type="OrthoDB" id="3176171at2759"/>
<dbReference type="AlphaFoldDB" id="A0A8S9Z178"/>
<comment type="caution">
    <text evidence="1">The sequence shown here is derived from an EMBL/GenBank/DDBJ whole genome shotgun (WGS) entry which is preliminary data.</text>
</comment>
<name>A0A8S9Z178_9TREM</name>
<gene>
    <name evidence="1" type="ORF">EG68_03299</name>
</gene>
<organism evidence="1 2">
    <name type="scientific">Paragonimus skrjabini miyazakii</name>
    <dbReference type="NCBI Taxonomy" id="59628"/>
    <lineage>
        <taxon>Eukaryota</taxon>
        <taxon>Metazoa</taxon>
        <taxon>Spiralia</taxon>
        <taxon>Lophotrochozoa</taxon>
        <taxon>Platyhelminthes</taxon>
        <taxon>Trematoda</taxon>
        <taxon>Digenea</taxon>
        <taxon>Plagiorchiida</taxon>
        <taxon>Troglotremata</taxon>
        <taxon>Troglotrematidae</taxon>
        <taxon>Paragonimus</taxon>
    </lineage>
</organism>
<proteinExistence type="predicted"/>
<dbReference type="Proteomes" id="UP000822476">
    <property type="component" value="Unassembled WGS sequence"/>
</dbReference>
<evidence type="ECO:0000313" key="1">
    <source>
        <dbReference type="EMBL" id="KAF7259290.1"/>
    </source>
</evidence>
<reference evidence="1" key="1">
    <citation type="submission" date="2019-07" db="EMBL/GenBank/DDBJ databases">
        <title>Annotation for the trematode Paragonimus miyazaki's.</title>
        <authorList>
            <person name="Choi Y.-J."/>
        </authorList>
    </citation>
    <scope>NUCLEOTIDE SEQUENCE</scope>
    <source>
        <strain evidence="1">Japan</strain>
    </source>
</reference>